<name>A0ABW4RTC3_9ACTN</name>
<feature type="transmembrane region" description="Helical" evidence="1">
    <location>
        <begin position="71"/>
        <end position="90"/>
    </location>
</feature>
<gene>
    <name evidence="2" type="ORF">ACFSCS_03650</name>
</gene>
<proteinExistence type="predicted"/>
<organism evidence="2 3">
    <name type="scientific">Luteococcus peritonei</name>
    <dbReference type="NCBI Taxonomy" id="88874"/>
    <lineage>
        <taxon>Bacteria</taxon>
        <taxon>Bacillati</taxon>
        <taxon>Actinomycetota</taxon>
        <taxon>Actinomycetes</taxon>
        <taxon>Propionibacteriales</taxon>
        <taxon>Propionibacteriaceae</taxon>
        <taxon>Luteococcus</taxon>
    </lineage>
</organism>
<evidence type="ECO:0000313" key="3">
    <source>
        <dbReference type="Proteomes" id="UP001597326"/>
    </source>
</evidence>
<accession>A0ABW4RTC3</accession>
<feature type="transmembrane region" description="Helical" evidence="1">
    <location>
        <begin position="159"/>
        <end position="177"/>
    </location>
</feature>
<evidence type="ECO:0000313" key="2">
    <source>
        <dbReference type="EMBL" id="MFD1889280.1"/>
    </source>
</evidence>
<dbReference type="Pfam" id="PF14256">
    <property type="entry name" value="YwiC"/>
    <property type="match status" value="1"/>
</dbReference>
<dbReference type="Proteomes" id="UP001597326">
    <property type="component" value="Unassembled WGS sequence"/>
</dbReference>
<feature type="transmembrane region" description="Helical" evidence="1">
    <location>
        <begin position="121"/>
        <end position="139"/>
    </location>
</feature>
<evidence type="ECO:0000256" key="1">
    <source>
        <dbReference type="SAM" id="Phobius"/>
    </source>
</evidence>
<dbReference type="RefSeq" id="WP_343872279.1">
    <property type="nucleotide sequence ID" value="NZ_BAAAIX010000007.1"/>
</dbReference>
<comment type="caution">
    <text evidence="2">The sequence shown here is derived from an EMBL/GenBank/DDBJ whole genome shotgun (WGS) entry which is preliminary data.</text>
</comment>
<keyword evidence="1" id="KW-0812">Transmembrane</keyword>
<feature type="transmembrane region" description="Helical" evidence="1">
    <location>
        <begin position="37"/>
        <end position="59"/>
    </location>
</feature>
<feature type="transmembrane region" description="Helical" evidence="1">
    <location>
        <begin position="211"/>
        <end position="229"/>
    </location>
</feature>
<keyword evidence="3" id="KW-1185">Reference proteome</keyword>
<keyword evidence="1" id="KW-1133">Transmembrane helix</keyword>
<dbReference type="InterPro" id="IPR025576">
    <property type="entry name" value="YwiC"/>
</dbReference>
<dbReference type="EMBL" id="JBHUFZ010000008">
    <property type="protein sequence ID" value="MFD1889280.1"/>
    <property type="molecule type" value="Genomic_DNA"/>
</dbReference>
<sequence>MSRRKGGWVPDQHGAWAMLVVPLVVGLALRARDGLPLWAWPLAVTWLVGYFCFHACGLWLKAARTRRRRYLPALATYGAVSGLAGLATLLTGGWPLLWWLPVYVPLLGTALWLTSRRHDRALASGLCTVLAACLLAWILPFTTPQQLWAAGAVRTAWPAAALFGYFFGTVFVVKTLIRERGKPAWVWASVAWHLVWTGLAVLAWRHGLAPWGWPVFFALCVVKAWALPWSGPLRGRTIRPAQVGALEVVLSLVALGLCLAA</sequence>
<feature type="transmembrane region" description="Helical" evidence="1">
    <location>
        <begin position="96"/>
        <end position="114"/>
    </location>
</feature>
<reference evidence="3" key="1">
    <citation type="journal article" date="2019" name="Int. J. Syst. Evol. Microbiol.">
        <title>The Global Catalogue of Microorganisms (GCM) 10K type strain sequencing project: providing services to taxonomists for standard genome sequencing and annotation.</title>
        <authorList>
            <consortium name="The Broad Institute Genomics Platform"/>
            <consortium name="The Broad Institute Genome Sequencing Center for Infectious Disease"/>
            <person name="Wu L."/>
            <person name="Ma J."/>
        </authorList>
    </citation>
    <scope>NUCLEOTIDE SEQUENCE [LARGE SCALE GENOMIC DNA]</scope>
    <source>
        <strain evidence="3">CAIM 431</strain>
    </source>
</reference>
<protein>
    <submittedName>
        <fullName evidence="2">YwiC-like family protein</fullName>
    </submittedName>
</protein>
<feature type="transmembrane region" description="Helical" evidence="1">
    <location>
        <begin position="12"/>
        <end position="31"/>
    </location>
</feature>
<feature type="transmembrane region" description="Helical" evidence="1">
    <location>
        <begin position="184"/>
        <end position="205"/>
    </location>
</feature>
<keyword evidence="1" id="KW-0472">Membrane</keyword>